<evidence type="ECO:0000256" key="5">
    <source>
        <dbReference type="ARBA" id="ARBA00022725"/>
    </source>
</evidence>
<proteinExistence type="inferred from homology"/>
<feature type="transmembrane region" description="Helical" evidence="12">
    <location>
        <begin position="25"/>
        <end position="54"/>
    </location>
</feature>
<dbReference type="PRINTS" id="PR00237">
    <property type="entry name" value="GPCRRHODOPSN"/>
</dbReference>
<evidence type="ECO:0000256" key="10">
    <source>
        <dbReference type="ARBA" id="ARBA00023224"/>
    </source>
</evidence>
<evidence type="ECO:0000256" key="7">
    <source>
        <dbReference type="ARBA" id="ARBA00023040"/>
    </source>
</evidence>
<feature type="domain" description="G-protein coupled receptors family 1 profile" evidence="13">
    <location>
        <begin position="43"/>
        <end position="292"/>
    </location>
</feature>
<keyword evidence="8 12" id="KW-0472">Membrane</keyword>
<dbReference type="InterPro" id="IPR017452">
    <property type="entry name" value="GPCR_Rhodpsn_7TM"/>
</dbReference>
<dbReference type="PRINTS" id="PR00245">
    <property type="entry name" value="OLFACTORYR"/>
</dbReference>
<evidence type="ECO:0000259" key="13">
    <source>
        <dbReference type="PROSITE" id="PS50262"/>
    </source>
</evidence>
<evidence type="ECO:0000313" key="14">
    <source>
        <dbReference type="EMBL" id="KAG9465753.1"/>
    </source>
</evidence>
<comment type="caution">
    <text evidence="14">The sequence shown here is derived from an EMBL/GenBank/DDBJ whole genome shotgun (WGS) entry which is preliminary data.</text>
</comment>
<feature type="transmembrane region" description="Helical" evidence="12">
    <location>
        <begin position="206"/>
        <end position="228"/>
    </location>
</feature>
<evidence type="ECO:0000256" key="12">
    <source>
        <dbReference type="RuleBase" id="RU363047"/>
    </source>
</evidence>
<dbReference type="InterPro" id="IPR050516">
    <property type="entry name" value="Olfactory_GPCR"/>
</dbReference>
<dbReference type="AlphaFoldDB" id="A0A8J6BMG3"/>
<organism evidence="14 15">
    <name type="scientific">Eleutherodactylus coqui</name>
    <name type="common">Puerto Rican coqui</name>
    <dbReference type="NCBI Taxonomy" id="57060"/>
    <lineage>
        <taxon>Eukaryota</taxon>
        <taxon>Metazoa</taxon>
        <taxon>Chordata</taxon>
        <taxon>Craniata</taxon>
        <taxon>Vertebrata</taxon>
        <taxon>Euteleostomi</taxon>
        <taxon>Amphibia</taxon>
        <taxon>Batrachia</taxon>
        <taxon>Anura</taxon>
        <taxon>Neobatrachia</taxon>
        <taxon>Hyloidea</taxon>
        <taxon>Eleutherodactylidae</taxon>
        <taxon>Eleutherodactylinae</taxon>
        <taxon>Eleutherodactylus</taxon>
        <taxon>Eleutherodactylus</taxon>
    </lineage>
</organism>
<accession>A0A8J6BMG3</accession>
<dbReference type="InterPro" id="IPR000725">
    <property type="entry name" value="Olfact_rcpt"/>
</dbReference>
<keyword evidence="15" id="KW-1185">Reference proteome</keyword>
<dbReference type="CDD" id="cd13954">
    <property type="entry name" value="7tmA_OR"/>
    <property type="match status" value="1"/>
</dbReference>
<dbReference type="PANTHER" id="PTHR26452">
    <property type="entry name" value="OLFACTORY RECEPTOR"/>
    <property type="match status" value="1"/>
</dbReference>
<dbReference type="EMBL" id="WNTK01002711">
    <property type="protein sequence ID" value="KAG9465753.1"/>
    <property type="molecule type" value="Genomic_DNA"/>
</dbReference>
<dbReference type="Proteomes" id="UP000770717">
    <property type="component" value="Unassembled WGS sequence"/>
</dbReference>
<evidence type="ECO:0000256" key="4">
    <source>
        <dbReference type="ARBA" id="ARBA00022692"/>
    </source>
</evidence>
<dbReference type="FunFam" id="1.10.1220.70:FF:000001">
    <property type="entry name" value="Olfactory receptor"/>
    <property type="match status" value="1"/>
</dbReference>
<evidence type="ECO:0000256" key="2">
    <source>
        <dbReference type="ARBA" id="ARBA00010663"/>
    </source>
</evidence>
<evidence type="ECO:0000256" key="11">
    <source>
        <dbReference type="RuleBase" id="RU000688"/>
    </source>
</evidence>
<keyword evidence="5 12" id="KW-0552">Olfaction</keyword>
<dbReference type="GO" id="GO:0004984">
    <property type="term" value="F:olfactory receptor activity"/>
    <property type="evidence" value="ECO:0007669"/>
    <property type="project" value="InterPro"/>
</dbReference>
<feature type="transmembrane region" description="Helical" evidence="12">
    <location>
        <begin position="240"/>
        <end position="260"/>
    </location>
</feature>
<comment type="similarity">
    <text evidence="2 11">Belongs to the G-protein coupled receptor 1 family.</text>
</comment>
<feature type="transmembrane region" description="Helical" evidence="12">
    <location>
        <begin position="61"/>
        <end position="80"/>
    </location>
</feature>
<evidence type="ECO:0000256" key="1">
    <source>
        <dbReference type="ARBA" id="ARBA00004651"/>
    </source>
</evidence>
<feature type="transmembrane region" description="Helical" evidence="12">
    <location>
        <begin position="100"/>
        <end position="122"/>
    </location>
</feature>
<evidence type="ECO:0000256" key="3">
    <source>
        <dbReference type="ARBA" id="ARBA00022475"/>
    </source>
</evidence>
<dbReference type="GO" id="GO:0004930">
    <property type="term" value="F:G protein-coupled receptor activity"/>
    <property type="evidence" value="ECO:0007669"/>
    <property type="project" value="UniProtKB-KW"/>
</dbReference>
<keyword evidence="4 11" id="KW-0812">Transmembrane</keyword>
<keyword evidence="7 11" id="KW-0297">G-protein coupled receptor</keyword>
<reference evidence="14" key="1">
    <citation type="thesis" date="2020" institute="ProQuest LLC" country="789 East Eisenhower Parkway, Ann Arbor, MI, USA">
        <title>Comparative Genomics and Chromosome Evolution.</title>
        <authorList>
            <person name="Mudd A.B."/>
        </authorList>
    </citation>
    <scope>NUCLEOTIDE SEQUENCE</scope>
    <source>
        <strain evidence="14">HN-11 Male</strain>
        <tissue evidence="14">Kidney and liver</tissue>
    </source>
</reference>
<evidence type="ECO:0000256" key="8">
    <source>
        <dbReference type="ARBA" id="ARBA00023136"/>
    </source>
</evidence>
<gene>
    <name evidence="14" type="ORF">GDO78_017770</name>
</gene>
<dbReference type="OrthoDB" id="9836137at2759"/>
<protein>
    <recommendedName>
        <fullName evidence="12">Olfactory receptor</fullName>
    </recommendedName>
</protein>
<feature type="transmembrane region" description="Helical" evidence="12">
    <location>
        <begin position="275"/>
        <end position="294"/>
    </location>
</feature>
<keyword evidence="6 12" id="KW-1133">Transmembrane helix</keyword>
<keyword evidence="10 11" id="KW-0807">Transducer</keyword>
<dbReference type="Pfam" id="PF13853">
    <property type="entry name" value="7tm_4"/>
    <property type="match status" value="1"/>
</dbReference>
<dbReference type="Gene3D" id="1.20.1070.10">
    <property type="entry name" value="Rhodopsin 7-helix transmembrane proteins"/>
    <property type="match status" value="1"/>
</dbReference>
<dbReference type="PROSITE" id="PS50262">
    <property type="entry name" value="G_PROTEIN_RECEP_F1_2"/>
    <property type="match status" value="1"/>
</dbReference>
<dbReference type="GO" id="GO:0005886">
    <property type="term" value="C:plasma membrane"/>
    <property type="evidence" value="ECO:0007669"/>
    <property type="project" value="UniProtKB-SubCell"/>
</dbReference>
<keyword evidence="12" id="KW-0716">Sensory transduction</keyword>
<feature type="transmembrane region" description="Helical" evidence="12">
    <location>
        <begin position="143"/>
        <end position="164"/>
    </location>
</feature>
<dbReference type="SUPFAM" id="SSF81321">
    <property type="entry name" value="Family A G protein-coupled receptor-like"/>
    <property type="match status" value="1"/>
</dbReference>
<dbReference type="PROSITE" id="PS00237">
    <property type="entry name" value="G_PROTEIN_RECEP_F1_1"/>
    <property type="match status" value="1"/>
</dbReference>
<evidence type="ECO:0000313" key="15">
    <source>
        <dbReference type="Proteomes" id="UP000770717"/>
    </source>
</evidence>
<keyword evidence="9 11" id="KW-0675">Receptor</keyword>
<evidence type="ECO:0000256" key="9">
    <source>
        <dbReference type="ARBA" id="ARBA00023170"/>
    </source>
</evidence>
<comment type="subcellular location">
    <subcellularLocation>
        <location evidence="1 12">Cell membrane</location>
        <topology evidence="1 12">Multi-pass membrane protein</topology>
    </subcellularLocation>
</comment>
<sequence length="314" mass="35697">MYEDVGNYSVLREFYLIAFTRYEHIQFFIFIGVLSVYLLCVLGNIFITVIVCLTSQLHTPMYFFLCNLMILDITYVSAILPKLLVLTITGDISISYPGCFAQIFFYVFCAGTEFFILASMAYDRYLAICIPFHYMLLMNKKTCLTLSASSFSIGVLNAMLYPLLISKMSFNNFHEINHFFCHMKSILKLCYTEAAAIDLLITVDGIVVGFSLLIFILISYIFIISAILKIQISSGRFKAFSGCSSHLTVVLLFCLTSLSLNIKTENELSQEQDKILSMLYIAVVPLLNPIVYSLRNKDVLNAIEKNIFNNRLCL</sequence>
<dbReference type="FunFam" id="1.20.1070.10:FF:000008">
    <property type="entry name" value="Olfactory receptor"/>
    <property type="match status" value="1"/>
</dbReference>
<dbReference type="InterPro" id="IPR000276">
    <property type="entry name" value="GPCR_Rhodpsn"/>
</dbReference>
<name>A0A8J6BMG3_ELECQ</name>
<evidence type="ECO:0000256" key="6">
    <source>
        <dbReference type="ARBA" id="ARBA00022989"/>
    </source>
</evidence>
<keyword evidence="3 12" id="KW-1003">Cell membrane</keyword>